<evidence type="ECO:0008006" key="4">
    <source>
        <dbReference type="Google" id="ProtNLM"/>
    </source>
</evidence>
<gene>
    <name evidence="2" type="ORF">RJ640_017335</name>
</gene>
<sequence length="190" mass="22456">MRVTIDCPGCESKLRKSLQKLDEVIKLSNGSFKFHIFIAIWQAELTYIASDFGLMEYLNLSEDQKLRQRRVDNVDIDLIMQKVTVTGYVNQEKVLRRARRNGRHAELWPFPYNPEYHDFNQHYPDQIQYQLQSPPTTYSITEIPSSYNYYEHGYNGHEHGYYQQPVYSTIIDEQTSEYFSDENSNACSIM</sequence>
<proteinExistence type="predicted"/>
<dbReference type="Gene3D" id="3.30.70.100">
    <property type="match status" value="1"/>
</dbReference>
<reference evidence="2" key="1">
    <citation type="submission" date="2022-12" db="EMBL/GenBank/DDBJ databases">
        <title>Draft genome assemblies for two species of Escallonia (Escalloniales).</title>
        <authorList>
            <person name="Chanderbali A."/>
            <person name="Dervinis C."/>
            <person name="Anghel I."/>
            <person name="Soltis D."/>
            <person name="Soltis P."/>
            <person name="Zapata F."/>
        </authorList>
    </citation>
    <scope>NUCLEOTIDE SEQUENCE</scope>
    <source>
        <strain evidence="2">UCBG92.1500</strain>
        <tissue evidence="2">Leaf</tissue>
    </source>
</reference>
<dbReference type="PANTHER" id="PTHR22814">
    <property type="entry name" value="COPPER TRANSPORT PROTEIN ATOX1-RELATED"/>
    <property type="match status" value="1"/>
</dbReference>
<dbReference type="EMBL" id="JAVXUO010002805">
    <property type="protein sequence ID" value="KAK2969495.1"/>
    <property type="molecule type" value="Genomic_DNA"/>
</dbReference>
<evidence type="ECO:0000313" key="3">
    <source>
        <dbReference type="Proteomes" id="UP001187471"/>
    </source>
</evidence>
<dbReference type="Proteomes" id="UP001187471">
    <property type="component" value="Unassembled WGS sequence"/>
</dbReference>
<protein>
    <recommendedName>
        <fullName evidence="4">HMA domain-containing protein</fullName>
    </recommendedName>
</protein>
<accession>A0AA88U3Y9</accession>
<evidence type="ECO:0000256" key="1">
    <source>
        <dbReference type="ARBA" id="ARBA00022723"/>
    </source>
</evidence>
<name>A0AA88U3Y9_9ASTE</name>
<organism evidence="2 3">
    <name type="scientific">Escallonia rubra</name>
    <dbReference type="NCBI Taxonomy" id="112253"/>
    <lineage>
        <taxon>Eukaryota</taxon>
        <taxon>Viridiplantae</taxon>
        <taxon>Streptophyta</taxon>
        <taxon>Embryophyta</taxon>
        <taxon>Tracheophyta</taxon>
        <taxon>Spermatophyta</taxon>
        <taxon>Magnoliopsida</taxon>
        <taxon>eudicotyledons</taxon>
        <taxon>Gunneridae</taxon>
        <taxon>Pentapetalae</taxon>
        <taxon>asterids</taxon>
        <taxon>campanulids</taxon>
        <taxon>Escalloniales</taxon>
        <taxon>Escalloniaceae</taxon>
        <taxon>Escallonia</taxon>
    </lineage>
</organism>
<dbReference type="GO" id="GO:0046872">
    <property type="term" value="F:metal ion binding"/>
    <property type="evidence" value="ECO:0007669"/>
    <property type="project" value="UniProtKB-KW"/>
</dbReference>
<evidence type="ECO:0000313" key="2">
    <source>
        <dbReference type="EMBL" id="KAK2969495.1"/>
    </source>
</evidence>
<keyword evidence="3" id="KW-1185">Reference proteome</keyword>
<comment type="caution">
    <text evidence="2">The sequence shown here is derived from an EMBL/GenBank/DDBJ whole genome shotgun (WGS) entry which is preliminary data.</text>
</comment>
<dbReference type="PANTHER" id="PTHR22814:SF351">
    <property type="entry name" value="HEAVY METAL-ASSOCIATED ISOPRENYLATED PLANT PROTEIN 28"/>
    <property type="match status" value="1"/>
</dbReference>
<dbReference type="AlphaFoldDB" id="A0AA88U3Y9"/>
<keyword evidence="1" id="KW-0479">Metal-binding</keyword>